<dbReference type="OrthoDB" id="2429095at2759"/>
<proteinExistence type="predicted"/>
<protein>
    <submittedName>
        <fullName evidence="1">7928_t:CDS:1</fullName>
    </submittedName>
</protein>
<gene>
    <name evidence="1" type="ORF">DERYTH_LOCUS4700</name>
</gene>
<dbReference type="EMBL" id="CAJVPY010001841">
    <property type="protein sequence ID" value="CAG8538758.1"/>
    <property type="molecule type" value="Genomic_DNA"/>
</dbReference>
<organism evidence="1 2">
    <name type="scientific">Dentiscutata erythropus</name>
    <dbReference type="NCBI Taxonomy" id="1348616"/>
    <lineage>
        <taxon>Eukaryota</taxon>
        <taxon>Fungi</taxon>
        <taxon>Fungi incertae sedis</taxon>
        <taxon>Mucoromycota</taxon>
        <taxon>Glomeromycotina</taxon>
        <taxon>Glomeromycetes</taxon>
        <taxon>Diversisporales</taxon>
        <taxon>Gigasporaceae</taxon>
        <taxon>Dentiscutata</taxon>
    </lineage>
</organism>
<evidence type="ECO:0000313" key="1">
    <source>
        <dbReference type="EMBL" id="CAG8538758.1"/>
    </source>
</evidence>
<dbReference type="Proteomes" id="UP000789405">
    <property type="component" value="Unassembled WGS sequence"/>
</dbReference>
<keyword evidence="2" id="KW-1185">Reference proteome</keyword>
<name>A0A9N9AQL2_9GLOM</name>
<dbReference type="AlphaFoldDB" id="A0A9N9AQL2"/>
<evidence type="ECO:0000313" key="2">
    <source>
        <dbReference type="Proteomes" id="UP000789405"/>
    </source>
</evidence>
<accession>A0A9N9AQL2</accession>
<feature type="non-terminal residue" evidence="1">
    <location>
        <position position="1"/>
    </location>
</feature>
<comment type="caution">
    <text evidence="1">The sequence shown here is derived from an EMBL/GenBank/DDBJ whole genome shotgun (WGS) entry which is preliminary data.</text>
</comment>
<reference evidence="1" key="1">
    <citation type="submission" date="2021-06" db="EMBL/GenBank/DDBJ databases">
        <authorList>
            <person name="Kallberg Y."/>
            <person name="Tangrot J."/>
            <person name="Rosling A."/>
        </authorList>
    </citation>
    <scope>NUCLEOTIDE SEQUENCE</scope>
    <source>
        <strain evidence="1">MA453B</strain>
    </source>
</reference>
<sequence>MYNEESLPTINNNHQSKECTLGFIPQDQTNINLLNFYNNSSIEWCAGFTQAYEDQINNSFSQDQTIELSTDITNNNPFMEWNENIIQTNTRLLNINNPIMELFAGITRNDENQINHNLSTEWTTCFTQDQTNSSLLNIYNTGITQHYEGQVNNLHQQFDVKSVKKNEHPFSLVSK</sequence>